<dbReference type="OrthoDB" id="9768069at2"/>
<dbReference type="InterPro" id="IPR043128">
    <property type="entry name" value="Rev_trsase/Diguanyl_cyclase"/>
</dbReference>
<feature type="domain" description="GGDEF" evidence="8">
    <location>
        <begin position="71"/>
        <end position="204"/>
    </location>
</feature>
<dbReference type="NCBIfam" id="TIGR00254">
    <property type="entry name" value="GGDEF"/>
    <property type="match status" value="1"/>
</dbReference>
<keyword evidence="10" id="KW-1185">Reference proteome</keyword>
<dbReference type="GO" id="GO:0005886">
    <property type="term" value="C:plasma membrane"/>
    <property type="evidence" value="ECO:0007669"/>
    <property type="project" value="UniProtKB-SubCell"/>
</dbReference>
<evidence type="ECO:0000256" key="3">
    <source>
        <dbReference type="ARBA" id="ARBA00012438"/>
    </source>
</evidence>
<evidence type="ECO:0000256" key="6">
    <source>
        <dbReference type="ARBA" id="ARBA00022777"/>
    </source>
</evidence>
<keyword evidence="6" id="KW-0418">Kinase</keyword>
<dbReference type="Gene3D" id="1.10.287.130">
    <property type="match status" value="1"/>
</dbReference>
<keyword evidence="5" id="KW-0808">Transferase</keyword>
<dbReference type="PRINTS" id="PR00344">
    <property type="entry name" value="BCTRLSENSOR"/>
</dbReference>
<dbReference type="Gene3D" id="3.30.70.270">
    <property type="match status" value="1"/>
</dbReference>
<dbReference type="InterPro" id="IPR036890">
    <property type="entry name" value="HATPase_C_sf"/>
</dbReference>
<protein>
    <recommendedName>
        <fullName evidence="3">histidine kinase</fullName>
        <ecNumber evidence="3">2.7.13.3</ecNumber>
    </recommendedName>
</protein>
<dbReference type="SMART" id="SM00267">
    <property type="entry name" value="GGDEF"/>
    <property type="match status" value="1"/>
</dbReference>
<evidence type="ECO:0000259" key="8">
    <source>
        <dbReference type="PROSITE" id="PS50887"/>
    </source>
</evidence>
<dbReference type="CDD" id="cd00082">
    <property type="entry name" value="HisKA"/>
    <property type="match status" value="1"/>
</dbReference>
<dbReference type="PROSITE" id="PS50109">
    <property type="entry name" value="HIS_KIN"/>
    <property type="match status" value="1"/>
</dbReference>
<dbReference type="InterPro" id="IPR036097">
    <property type="entry name" value="HisK_dim/P_sf"/>
</dbReference>
<evidence type="ECO:0000256" key="5">
    <source>
        <dbReference type="ARBA" id="ARBA00022679"/>
    </source>
</evidence>
<keyword evidence="4" id="KW-0597">Phosphoprotein</keyword>
<dbReference type="PANTHER" id="PTHR46663:SF2">
    <property type="entry name" value="GGDEF DOMAIN-CONTAINING PROTEIN"/>
    <property type="match status" value="1"/>
</dbReference>
<dbReference type="Proteomes" id="UP000230390">
    <property type="component" value="Unassembled WGS sequence"/>
</dbReference>
<evidence type="ECO:0000313" key="9">
    <source>
        <dbReference type="EMBL" id="PIL41953.1"/>
    </source>
</evidence>
<dbReference type="AlphaFoldDB" id="A0A2G8T7L0"/>
<dbReference type="FunFam" id="3.30.565.10:FF:000006">
    <property type="entry name" value="Sensor histidine kinase WalK"/>
    <property type="match status" value="1"/>
</dbReference>
<dbReference type="SUPFAM" id="SSF47384">
    <property type="entry name" value="Homodimeric domain of signal transducing histidine kinase"/>
    <property type="match status" value="1"/>
</dbReference>
<evidence type="ECO:0000259" key="7">
    <source>
        <dbReference type="PROSITE" id="PS50109"/>
    </source>
</evidence>
<organism evidence="9 10">
    <name type="scientific">Massilia eurypsychrophila</name>
    <dbReference type="NCBI Taxonomy" id="1485217"/>
    <lineage>
        <taxon>Bacteria</taxon>
        <taxon>Pseudomonadati</taxon>
        <taxon>Pseudomonadota</taxon>
        <taxon>Betaproteobacteria</taxon>
        <taxon>Burkholderiales</taxon>
        <taxon>Oxalobacteraceae</taxon>
        <taxon>Telluria group</taxon>
        <taxon>Massilia</taxon>
    </lineage>
</organism>
<dbReference type="InterPro" id="IPR000160">
    <property type="entry name" value="GGDEF_dom"/>
</dbReference>
<evidence type="ECO:0000313" key="10">
    <source>
        <dbReference type="Proteomes" id="UP000230390"/>
    </source>
</evidence>
<dbReference type="PANTHER" id="PTHR46663">
    <property type="entry name" value="DIGUANYLATE CYCLASE DGCT-RELATED"/>
    <property type="match status" value="1"/>
</dbReference>
<comment type="subcellular location">
    <subcellularLocation>
        <location evidence="2">Cell inner membrane</location>
        <topology evidence="2">Multi-pass membrane protein</topology>
    </subcellularLocation>
</comment>
<dbReference type="InterPro" id="IPR029787">
    <property type="entry name" value="Nucleotide_cyclase"/>
</dbReference>
<dbReference type="SMART" id="SM00387">
    <property type="entry name" value="HATPase_c"/>
    <property type="match status" value="1"/>
</dbReference>
<evidence type="ECO:0000256" key="2">
    <source>
        <dbReference type="ARBA" id="ARBA00004429"/>
    </source>
</evidence>
<dbReference type="InterPro" id="IPR003594">
    <property type="entry name" value="HATPase_dom"/>
</dbReference>
<comment type="catalytic activity">
    <reaction evidence="1">
        <text>ATP + protein L-histidine = ADP + protein N-phospho-L-histidine.</text>
        <dbReference type="EC" id="2.7.13.3"/>
    </reaction>
</comment>
<dbReference type="SUPFAM" id="SSF55073">
    <property type="entry name" value="Nucleotide cyclase"/>
    <property type="match status" value="1"/>
</dbReference>
<dbReference type="SMART" id="SM00388">
    <property type="entry name" value="HisKA"/>
    <property type="match status" value="1"/>
</dbReference>
<dbReference type="InterPro" id="IPR003661">
    <property type="entry name" value="HisK_dim/P_dom"/>
</dbReference>
<dbReference type="Pfam" id="PF00990">
    <property type="entry name" value="GGDEF"/>
    <property type="match status" value="1"/>
</dbReference>
<dbReference type="EC" id="2.7.13.3" evidence="3"/>
<dbReference type="Pfam" id="PF00512">
    <property type="entry name" value="HisKA"/>
    <property type="match status" value="1"/>
</dbReference>
<dbReference type="RefSeq" id="WP_099794009.1">
    <property type="nucleotide sequence ID" value="NZ_PDOC01000054.1"/>
</dbReference>
<dbReference type="SUPFAM" id="SSF55874">
    <property type="entry name" value="ATPase domain of HSP90 chaperone/DNA topoisomerase II/histidine kinase"/>
    <property type="match status" value="1"/>
</dbReference>
<dbReference type="GO" id="GO:0000155">
    <property type="term" value="F:phosphorelay sensor kinase activity"/>
    <property type="evidence" value="ECO:0007669"/>
    <property type="project" value="InterPro"/>
</dbReference>
<reference evidence="9 10" key="1">
    <citation type="submission" date="2017-10" db="EMBL/GenBank/DDBJ databases">
        <title>Massilia psychrophilum sp. nov., a novel purple-pigmented bacterium isolated from Tianshan glacier, Xinjiang Municipality, China.</title>
        <authorList>
            <person name="Wang H."/>
        </authorList>
    </citation>
    <scope>NUCLEOTIDE SEQUENCE [LARGE SCALE GENOMIC DNA]</scope>
    <source>
        <strain evidence="9 10">JCM 30074</strain>
    </source>
</reference>
<dbReference type="InterPro" id="IPR005467">
    <property type="entry name" value="His_kinase_dom"/>
</dbReference>
<feature type="domain" description="Histidine kinase" evidence="7">
    <location>
        <begin position="270"/>
        <end position="488"/>
    </location>
</feature>
<gene>
    <name evidence="9" type="ORF">CR105_26915</name>
</gene>
<accession>A0A2G8T7L0</accession>
<evidence type="ECO:0000256" key="4">
    <source>
        <dbReference type="ARBA" id="ARBA00022553"/>
    </source>
</evidence>
<dbReference type="PROSITE" id="PS50887">
    <property type="entry name" value="GGDEF"/>
    <property type="match status" value="1"/>
</dbReference>
<sequence length="522" mass="57415">MDSERQLELVEANENLVMAMLQAHSERDASEKRLRDMALSAGLDALTGLSSRVVLLDRFRHAIVKSKRRGERLALLFLDLNKFKHINDTFGHATGDQVLKIAARCFTAASRKSDTVCRYGGDEFVILLEEISEVSDVVAVVEKIISSLSIPDRVGPYAIRLTASIGISLYPDNGDEAEMLIALADKAMYAAKRIGNGKFIFAGKTISQEILGTHLLPPLMPHQILLVEKDQREKHRRSADEQLANSTLTAQELRAGAEQALRRQTEFLALLAHELRNPLGSLRNVLSVLKQAPPEAAIEIKAQGIIDRQVVHMTKLLDDVLDMSRISTGKMRLERTLVDIVGVIGQVIETTQTSIGERRQILCCDLPDFTVEILADPIRLNQIFGNLLDNASKYTPEEKTIELAVEINETSVIVKITDTGIGITAEALPNVFNMFVQDSHATRFNGKGLGIGLALVKELVEAHGGLVTANSDGRGLGSQFIVTLPRQLGGSPNSQIADRVLSRSGCLEKSEFPKNPTFRRYS</sequence>
<dbReference type="Pfam" id="PF02518">
    <property type="entry name" value="HATPase_c"/>
    <property type="match status" value="1"/>
</dbReference>
<name>A0A2G8T7L0_9BURK</name>
<comment type="caution">
    <text evidence="9">The sequence shown here is derived from an EMBL/GenBank/DDBJ whole genome shotgun (WGS) entry which is preliminary data.</text>
</comment>
<evidence type="ECO:0000256" key="1">
    <source>
        <dbReference type="ARBA" id="ARBA00000085"/>
    </source>
</evidence>
<dbReference type="EMBL" id="PDOC01000054">
    <property type="protein sequence ID" value="PIL41953.1"/>
    <property type="molecule type" value="Genomic_DNA"/>
</dbReference>
<dbReference type="InterPro" id="IPR004358">
    <property type="entry name" value="Sig_transdc_His_kin-like_C"/>
</dbReference>
<dbReference type="Gene3D" id="3.30.565.10">
    <property type="entry name" value="Histidine kinase-like ATPase, C-terminal domain"/>
    <property type="match status" value="1"/>
</dbReference>
<proteinExistence type="predicted"/>
<dbReference type="CDD" id="cd01949">
    <property type="entry name" value="GGDEF"/>
    <property type="match status" value="1"/>
</dbReference>
<dbReference type="InterPro" id="IPR052163">
    <property type="entry name" value="DGC-Regulatory_Protein"/>
</dbReference>